<accession>A0A1D3D945</accession>
<dbReference type="PANTHER" id="PTHR22881">
    <property type="entry name" value="BROMODOMAIN CONTAINING PROTEIN"/>
    <property type="match status" value="1"/>
</dbReference>
<evidence type="ECO:0000256" key="1">
    <source>
        <dbReference type="ARBA" id="ARBA00023117"/>
    </source>
</evidence>
<reference evidence="5 6" key="1">
    <citation type="journal article" date="2016" name="BMC Genomics">
        <title>Comparative genomics reveals Cyclospora cayetanensis possesses coccidia-like metabolism and invasion components but unique surface antigens.</title>
        <authorList>
            <person name="Liu S."/>
            <person name="Wang L."/>
            <person name="Zheng H."/>
            <person name="Xu Z."/>
            <person name="Roellig D.M."/>
            <person name="Li N."/>
            <person name="Frace M.A."/>
            <person name="Tang K."/>
            <person name="Arrowood M.J."/>
            <person name="Moss D.M."/>
            <person name="Zhang L."/>
            <person name="Feng Y."/>
            <person name="Xiao L."/>
        </authorList>
    </citation>
    <scope>NUCLEOTIDE SEQUENCE [LARGE SCALE GENOMIC DNA]</scope>
    <source>
        <strain evidence="5 6">CHN_HEN01</strain>
    </source>
</reference>
<keyword evidence="6" id="KW-1185">Reference proteome</keyword>
<dbReference type="Pfam" id="PF00439">
    <property type="entry name" value="Bromodomain"/>
    <property type="match status" value="1"/>
</dbReference>
<keyword evidence="1 2" id="KW-0103">Bromodomain</keyword>
<dbReference type="Proteomes" id="UP000095192">
    <property type="component" value="Unassembled WGS sequence"/>
</dbReference>
<dbReference type="InterPro" id="IPR036427">
    <property type="entry name" value="Bromodomain-like_sf"/>
</dbReference>
<dbReference type="SMART" id="SM00297">
    <property type="entry name" value="BROMO"/>
    <property type="match status" value="1"/>
</dbReference>
<dbReference type="EMBL" id="JROU02000224">
    <property type="protein sequence ID" value="OEH79948.1"/>
    <property type="molecule type" value="Genomic_DNA"/>
</dbReference>
<evidence type="ECO:0000256" key="3">
    <source>
        <dbReference type="SAM" id="MobiDB-lite"/>
    </source>
</evidence>
<dbReference type="AlphaFoldDB" id="A0A1D3D945"/>
<dbReference type="CDD" id="cd04369">
    <property type="entry name" value="Bromodomain"/>
    <property type="match status" value="1"/>
</dbReference>
<dbReference type="InterPro" id="IPR001487">
    <property type="entry name" value="Bromodomain"/>
</dbReference>
<dbReference type="Gene3D" id="1.20.920.10">
    <property type="entry name" value="Bromodomain-like"/>
    <property type="match status" value="1"/>
</dbReference>
<dbReference type="PROSITE" id="PS50014">
    <property type="entry name" value="BROMODOMAIN_2"/>
    <property type="match status" value="1"/>
</dbReference>
<sequence length="599" mass="63566">MASASEGAPLCSSAEQSVCATRPLHGEWGATMDLRRNRCSVHESCSGSKGCHAAATARCVVEAWLVRGVLGALVETVALLFGGVEICGFCQLCFRAGIAGIAPVTRSSVEAPRGGGVFGGGSSESGVGAGSAEALEGLVASPGCPRVRQVLLEALQRLKRKDKKQYFAVAVDPKLVPDYESVVTNPMHFEAIREKAEKGLYQEFSEFDADVALIVSNCRLYNHPDTPFCRAAALVEACWDKFRERFRAKFDKPEEQIADKDASTEQQGDLVKGFEPAEEAIDVEGSWFRQRLVTSLLMRSTANPRAAAALGLLEPQSLNSQAPQDSAQDAHEATLRPLGIPLPGEGKDLNVLEYPLPPHPGARPAKRYSARHLSYNCSIMTFLGADTLQRLEASCPALRPSLRRLRQKEPPKAPLTDIRLFGVDTPDFSEFNSRLSGARISSSNSLSAAVFTQEQQQMRIRLLRAAAKAAAAAGGASQGPPQSAPGEGGPVPSSGARGPPVKRLKTDASEAEGASVGTFTKVVAASASGDATTKPPEEAPASGAALADATKVQQGDRATESAVVTAGSMRRLKKPTVWALRRFAARISRFPGGFPSCDE</sequence>
<comment type="caution">
    <text evidence="5">The sequence shown here is derived from an EMBL/GenBank/DDBJ whole genome shotgun (WGS) entry which is preliminary data.</text>
</comment>
<evidence type="ECO:0000259" key="4">
    <source>
        <dbReference type="PROSITE" id="PS50014"/>
    </source>
</evidence>
<feature type="region of interest" description="Disordered" evidence="3">
    <location>
        <begin position="473"/>
        <end position="513"/>
    </location>
</feature>
<dbReference type="SUPFAM" id="SSF47370">
    <property type="entry name" value="Bromodomain"/>
    <property type="match status" value="1"/>
</dbReference>
<feature type="compositionally biased region" description="Low complexity" evidence="3">
    <location>
        <begin position="473"/>
        <end position="485"/>
    </location>
</feature>
<protein>
    <recommendedName>
        <fullName evidence="4">Bromo domain-containing protein</fullName>
    </recommendedName>
</protein>
<proteinExistence type="predicted"/>
<feature type="region of interest" description="Disordered" evidence="3">
    <location>
        <begin position="527"/>
        <end position="570"/>
    </location>
</feature>
<name>A0A1D3D945_9EIME</name>
<organism evidence="5 6">
    <name type="scientific">Cyclospora cayetanensis</name>
    <dbReference type="NCBI Taxonomy" id="88456"/>
    <lineage>
        <taxon>Eukaryota</taxon>
        <taxon>Sar</taxon>
        <taxon>Alveolata</taxon>
        <taxon>Apicomplexa</taxon>
        <taxon>Conoidasida</taxon>
        <taxon>Coccidia</taxon>
        <taxon>Eucoccidiorida</taxon>
        <taxon>Eimeriorina</taxon>
        <taxon>Eimeriidae</taxon>
        <taxon>Cyclospora</taxon>
    </lineage>
</organism>
<evidence type="ECO:0000313" key="6">
    <source>
        <dbReference type="Proteomes" id="UP000095192"/>
    </source>
</evidence>
<dbReference type="PANTHER" id="PTHR22881:SF27">
    <property type="entry name" value="BROMODOMAIN CONTAINING 7_9"/>
    <property type="match status" value="1"/>
</dbReference>
<evidence type="ECO:0000313" key="5">
    <source>
        <dbReference type="EMBL" id="OEH79948.1"/>
    </source>
</evidence>
<dbReference type="InParanoid" id="A0A1D3D945"/>
<dbReference type="PRINTS" id="PR00503">
    <property type="entry name" value="BROMODOMAIN"/>
</dbReference>
<dbReference type="InterPro" id="IPR051831">
    <property type="entry name" value="Bromodomain_contain_prot"/>
</dbReference>
<feature type="domain" description="Bromo" evidence="4">
    <location>
        <begin position="159"/>
        <end position="229"/>
    </location>
</feature>
<gene>
    <name evidence="5" type="ORF">cyc_01595</name>
</gene>
<dbReference type="VEuPathDB" id="ToxoDB:cyc_01595"/>
<evidence type="ECO:0000256" key="2">
    <source>
        <dbReference type="PROSITE-ProRule" id="PRU00035"/>
    </source>
</evidence>
<dbReference type="VEuPathDB" id="ToxoDB:LOC34618577"/>